<evidence type="ECO:0000313" key="2">
    <source>
        <dbReference type="EMBL" id="KDO38321.1"/>
    </source>
</evidence>
<protein>
    <submittedName>
        <fullName evidence="2">Uncharacterized protein</fullName>
    </submittedName>
</protein>
<feature type="compositionally biased region" description="Polar residues" evidence="1">
    <location>
        <begin position="15"/>
        <end position="70"/>
    </location>
</feature>
<proteinExistence type="predicted"/>
<accession>A0A067DI70</accession>
<evidence type="ECO:0000313" key="3">
    <source>
        <dbReference type="Proteomes" id="UP000027120"/>
    </source>
</evidence>
<keyword evidence="3" id="KW-1185">Reference proteome</keyword>
<dbReference type="EMBL" id="KK788286">
    <property type="protein sequence ID" value="KDO38321.1"/>
    <property type="molecule type" value="Genomic_DNA"/>
</dbReference>
<name>A0A067DI70_CITSI</name>
<feature type="region of interest" description="Disordered" evidence="1">
    <location>
        <begin position="1"/>
        <end position="70"/>
    </location>
</feature>
<evidence type="ECO:0000256" key="1">
    <source>
        <dbReference type="SAM" id="MobiDB-lite"/>
    </source>
</evidence>
<gene>
    <name evidence="2" type="ORF">CISIN_1g040973mg</name>
</gene>
<organism evidence="2 3">
    <name type="scientific">Citrus sinensis</name>
    <name type="common">Sweet orange</name>
    <name type="synonym">Citrus aurantium var. sinensis</name>
    <dbReference type="NCBI Taxonomy" id="2711"/>
    <lineage>
        <taxon>Eukaryota</taxon>
        <taxon>Viridiplantae</taxon>
        <taxon>Streptophyta</taxon>
        <taxon>Embryophyta</taxon>
        <taxon>Tracheophyta</taxon>
        <taxon>Spermatophyta</taxon>
        <taxon>Magnoliopsida</taxon>
        <taxon>eudicotyledons</taxon>
        <taxon>Gunneridae</taxon>
        <taxon>Pentapetalae</taxon>
        <taxon>rosids</taxon>
        <taxon>malvids</taxon>
        <taxon>Sapindales</taxon>
        <taxon>Rutaceae</taxon>
        <taxon>Aurantioideae</taxon>
        <taxon>Citrus</taxon>
    </lineage>
</organism>
<sequence>MKPKQKPHVSKPLIHQNQRMNLQTKTNKANANYAGHNNQNQSASVNDVGHNNQNQSANGPTLASPVKSSG</sequence>
<dbReference type="Proteomes" id="UP000027120">
    <property type="component" value="Unassembled WGS sequence"/>
</dbReference>
<dbReference type="AlphaFoldDB" id="A0A067DI70"/>
<reference evidence="2 3" key="1">
    <citation type="submission" date="2014-04" db="EMBL/GenBank/DDBJ databases">
        <authorList>
            <consortium name="International Citrus Genome Consortium"/>
            <person name="Gmitter F."/>
            <person name="Chen C."/>
            <person name="Farmerie W."/>
            <person name="Harkins T."/>
            <person name="Desany B."/>
            <person name="Mohiuddin M."/>
            <person name="Kodira C."/>
            <person name="Borodovsky M."/>
            <person name="Lomsadze A."/>
            <person name="Burns P."/>
            <person name="Jenkins J."/>
            <person name="Prochnik S."/>
            <person name="Shu S."/>
            <person name="Chapman J."/>
            <person name="Pitluck S."/>
            <person name="Schmutz J."/>
            <person name="Rokhsar D."/>
        </authorList>
    </citation>
    <scope>NUCLEOTIDE SEQUENCE</scope>
</reference>